<dbReference type="OrthoDB" id="1932414at2759"/>
<dbReference type="EMBL" id="JAAIUW010000012">
    <property type="protein sequence ID" value="KAF7806011.1"/>
    <property type="molecule type" value="Genomic_DNA"/>
</dbReference>
<sequence length="175" mass="20619">MACGAKLNSYQRLRNEEEFEPEILEFRQVKKAKAWLKFKALAGRRRPKVRIQGLRRFLRKRSRFLRRLRIRSFPWRKAFLKLKNGQSHWNDLFGGNFLFMHCNPTPTTIPHALHQSPSSTTTYPIGKIALVNQKLKCLASKSYWRKTPNFQLKGAIIRLEKHIIHPLVAMSLQIN</sequence>
<accession>A0A834SM19</accession>
<dbReference type="AlphaFoldDB" id="A0A834SM19"/>
<protein>
    <submittedName>
        <fullName evidence="1">Cytochrome P450</fullName>
    </submittedName>
</protein>
<dbReference type="PANTHER" id="PTHR36795:SF3">
    <property type="match status" value="1"/>
</dbReference>
<gene>
    <name evidence="1" type="ORF">G2W53_038172</name>
</gene>
<reference evidence="1" key="1">
    <citation type="submission" date="2020-09" db="EMBL/GenBank/DDBJ databases">
        <title>Genome-Enabled Discovery of Anthraquinone Biosynthesis in Senna tora.</title>
        <authorList>
            <person name="Kang S.-H."/>
            <person name="Pandey R.P."/>
            <person name="Lee C.-M."/>
            <person name="Sim J.-S."/>
            <person name="Jeong J.-T."/>
            <person name="Choi B.-S."/>
            <person name="Jung M."/>
            <person name="Ginzburg D."/>
            <person name="Zhao K."/>
            <person name="Won S.Y."/>
            <person name="Oh T.-J."/>
            <person name="Yu Y."/>
            <person name="Kim N.-H."/>
            <person name="Lee O.R."/>
            <person name="Lee T.-H."/>
            <person name="Bashyal P."/>
            <person name="Kim T.-S."/>
            <person name="Lee W.-H."/>
            <person name="Kawkins C."/>
            <person name="Kim C.-K."/>
            <person name="Kim J.S."/>
            <person name="Ahn B.O."/>
            <person name="Rhee S.Y."/>
            <person name="Sohng J.K."/>
        </authorList>
    </citation>
    <scope>NUCLEOTIDE SEQUENCE</scope>
    <source>
        <tissue evidence="1">Leaf</tissue>
    </source>
</reference>
<comment type="caution">
    <text evidence="1">The sequence shown here is derived from an EMBL/GenBank/DDBJ whole genome shotgun (WGS) entry which is preliminary data.</text>
</comment>
<organism evidence="1 2">
    <name type="scientific">Senna tora</name>
    <dbReference type="NCBI Taxonomy" id="362788"/>
    <lineage>
        <taxon>Eukaryota</taxon>
        <taxon>Viridiplantae</taxon>
        <taxon>Streptophyta</taxon>
        <taxon>Embryophyta</taxon>
        <taxon>Tracheophyta</taxon>
        <taxon>Spermatophyta</taxon>
        <taxon>Magnoliopsida</taxon>
        <taxon>eudicotyledons</taxon>
        <taxon>Gunneridae</taxon>
        <taxon>Pentapetalae</taxon>
        <taxon>rosids</taxon>
        <taxon>fabids</taxon>
        <taxon>Fabales</taxon>
        <taxon>Fabaceae</taxon>
        <taxon>Caesalpinioideae</taxon>
        <taxon>Cassia clade</taxon>
        <taxon>Senna</taxon>
    </lineage>
</organism>
<dbReference type="PANTHER" id="PTHR36795">
    <property type="entry name" value="OS01G0938400 PROTEIN"/>
    <property type="match status" value="1"/>
</dbReference>
<evidence type="ECO:0000313" key="2">
    <source>
        <dbReference type="Proteomes" id="UP000634136"/>
    </source>
</evidence>
<dbReference type="Proteomes" id="UP000634136">
    <property type="component" value="Unassembled WGS sequence"/>
</dbReference>
<name>A0A834SM19_9FABA</name>
<proteinExistence type="predicted"/>
<keyword evidence="2" id="KW-1185">Reference proteome</keyword>
<evidence type="ECO:0000313" key="1">
    <source>
        <dbReference type="EMBL" id="KAF7806011.1"/>
    </source>
</evidence>